<reference evidence="1 2" key="1">
    <citation type="submission" date="2014-04" db="EMBL/GenBank/DDBJ databases">
        <authorList>
            <consortium name="DOE Joint Genome Institute"/>
            <person name="Kuo A."/>
            <person name="Kohler A."/>
            <person name="Costa M.D."/>
            <person name="Nagy L.G."/>
            <person name="Floudas D."/>
            <person name="Copeland A."/>
            <person name="Barry K.W."/>
            <person name="Cichocki N."/>
            <person name="Veneault-Fourrey C."/>
            <person name="LaButti K."/>
            <person name="Lindquist E.A."/>
            <person name="Lipzen A."/>
            <person name="Lundell T."/>
            <person name="Morin E."/>
            <person name="Murat C."/>
            <person name="Sun H."/>
            <person name="Tunlid A."/>
            <person name="Henrissat B."/>
            <person name="Grigoriev I.V."/>
            <person name="Hibbett D.S."/>
            <person name="Martin F."/>
            <person name="Nordberg H.P."/>
            <person name="Cantor M.N."/>
            <person name="Hua S.X."/>
        </authorList>
    </citation>
    <scope>NUCLEOTIDE SEQUENCE [LARGE SCALE GENOMIC DNA]</scope>
    <source>
        <strain evidence="1 2">Marx 270</strain>
    </source>
</reference>
<gene>
    <name evidence="1" type="ORF">M404DRAFT_560701</name>
</gene>
<dbReference type="Proteomes" id="UP000054217">
    <property type="component" value="Unassembled WGS sequence"/>
</dbReference>
<dbReference type="HOGENOM" id="CLU_2441761_0_0_1"/>
<keyword evidence="2" id="KW-1185">Reference proteome</keyword>
<dbReference type="AlphaFoldDB" id="A0A0C3JVG4"/>
<name>A0A0C3JVG4_PISTI</name>
<proteinExistence type="predicted"/>
<organism evidence="1 2">
    <name type="scientific">Pisolithus tinctorius Marx 270</name>
    <dbReference type="NCBI Taxonomy" id="870435"/>
    <lineage>
        <taxon>Eukaryota</taxon>
        <taxon>Fungi</taxon>
        <taxon>Dikarya</taxon>
        <taxon>Basidiomycota</taxon>
        <taxon>Agaricomycotina</taxon>
        <taxon>Agaricomycetes</taxon>
        <taxon>Agaricomycetidae</taxon>
        <taxon>Boletales</taxon>
        <taxon>Sclerodermatineae</taxon>
        <taxon>Pisolithaceae</taxon>
        <taxon>Pisolithus</taxon>
    </lineage>
</organism>
<dbReference type="EMBL" id="KN831946">
    <property type="protein sequence ID" value="KIO13128.1"/>
    <property type="molecule type" value="Genomic_DNA"/>
</dbReference>
<sequence length="90" mass="10143">MSKFDYDSLAADNPVIEKIDNSEFDVVVRAQCRLFAVVDEAFLRISMQGPLALMVIPSRFWHASPSPLSYLQPPHDYVLAFGYRASLSYG</sequence>
<protein>
    <submittedName>
        <fullName evidence="1">Uncharacterized protein</fullName>
    </submittedName>
</protein>
<reference evidence="2" key="2">
    <citation type="submission" date="2015-01" db="EMBL/GenBank/DDBJ databases">
        <title>Evolutionary Origins and Diversification of the Mycorrhizal Mutualists.</title>
        <authorList>
            <consortium name="DOE Joint Genome Institute"/>
            <consortium name="Mycorrhizal Genomics Consortium"/>
            <person name="Kohler A."/>
            <person name="Kuo A."/>
            <person name="Nagy L.G."/>
            <person name="Floudas D."/>
            <person name="Copeland A."/>
            <person name="Barry K.W."/>
            <person name="Cichocki N."/>
            <person name="Veneault-Fourrey C."/>
            <person name="LaButti K."/>
            <person name="Lindquist E.A."/>
            <person name="Lipzen A."/>
            <person name="Lundell T."/>
            <person name="Morin E."/>
            <person name="Murat C."/>
            <person name="Riley R."/>
            <person name="Ohm R."/>
            <person name="Sun H."/>
            <person name="Tunlid A."/>
            <person name="Henrissat B."/>
            <person name="Grigoriev I.V."/>
            <person name="Hibbett D.S."/>
            <person name="Martin F."/>
        </authorList>
    </citation>
    <scope>NUCLEOTIDE SEQUENCE [LARGE SCALE GENOMIC DNA]</scope>
    <source>
        <strain evidence="2">Marx 270</strain>
    </source>
</reference>
<evidence type="ECO:0000313" key="2">
    <source>
        <dbReference type="Proteomes" id="UP000054217"/>
    </source>
</evidence>
<evidence type="ECO:0000313" key="1">
    <source>
        <dbReference type="EMBL" id="KIO13128.1"/>
    </source>
</evidence>
<accession>A0A0C3JVG4</accession>
<dbReference type="InParanoid" id="A0A0C3JVG4"/>